<dbReference type="PANTHER" id="PTHR42059">
    <property type="entry name" value="TNT DOMAIN-CONTAINING PROTEIN"/>
    <property type="match status" value="1"/>
</dbReference>
<feature type="region of interest" description="Disordered" evidence="1">
    <location>
        <begin position="152"/>
        <end position="179"/>
    </location>
</feature>
<dbReference type="AlphaFoldDB" id="A0A4P6K7R6"/>
<reference evidence="3 4" key="1">
    <citation type="submission" date="2019-01" db="EMBL/GenBank/DDBJ databases">
        <title>Ktedonosporobacter rubrisoli SCAWS-G2.</title>
        <authorList>
            <person name="Huang Y."/>
            <person name="Yan B."/>
        </authorList>
    </citation>
    <scope>NUCLEOTIDE SEQUENCE [LARGE SCALE GENOMIC DNA]</scope>
    <source>
        <strain evidence="3 4">SCAWS-G2</strain>
    </source>
</reference>
<evidence type="ECO:0000313" key="3">
    <source>
        <dbReference type="EMBL" id="QBD83676.1"/>
    </source>
</evidence>
<dbReference type="OrthoDB" id="1454629at2"/>
<dbReference type="PANTHER" id="PTHR42059:SF1">
    <property type="entry name" value="TNT DOMAIN-CONTAINING PROTEIN"/>
    <property type="match status" value="1"/>
</dbReference>
<dbReference type="Pfam" id="PF14021">
    <property type="entry name" value="TNT"/>
    <property type="match status" value="1"/>
</dbReference>
<feature type="compositionally biased region" description="Polar residues" evidence="1">
    <location>
        <begin position="156"/>
        <end position="173"/>
    </location>
</feature>
<dbReference type="GO" id="GO:0050135">
    <property type="term" value="F:NADP+ nucleosidase activity"/>
    <property type="evidence" value="ECO:0007669"/>
    <property type="project" value="InterPro"/>
</dbReference>
<organism evidence="3 4">
    <name type="scientific">Ktedonosporobacter rubrisoli</name>
    <dbReference type="NCBI Taxonomy" id="2509675"/>
    <lineage>
        <taxon>Bacteria</taxon>
        <taxon>Bacillati</taxon>
        <taxon>Chloroflexota</taxon>
        <taxon>Ktedonobacteria</taxon>
        <taxon>Ktedonobacterales</taxon>
        <taxon>Ktedonosporobacteraceae</taxon>
        <taxon>Ktedonosporobacter</taxon>
    </lineage>
</organism>
<keyword evidence="4" id="KW-1185">Reference proteome</keyword>
<dbReference type="EMBL" id="CP035758">
    <property type="protein sequence ID" value="QBD83676.1"/>
    <property type="molecule type" value="Genomic_DNA"/>
</dbReference>
<gene>
    <name evidence="3" type="ORF">EPA93_34325</name>
</gene>
<dbReference type="KEGG" id="kbs:EPA93_34325"/>
<accession>A0A4P6K7R6</accession>
<dbReference type="InterPro" id="IPR025331">
    <property type="entry name" value="TNT"/>
</dbReference>
<feature type="domain" description="TNT" evidence="2">
    <location>
        <begin position="195"/>
        <end position="280"/>
    </location>
</feature>
<evidence type="ECO:0000313" key="4">
    <source>
        <dbReference type="Proteomes" id="UP000290365"/>
    </source>
</evidence>
<evidence type="ECO:0000259" key="2">
    <source>
        <dbReference type="Pfam" id="PF14021"/>
    </source>
</evidence>
<name>A0A4P6K7R6_KTERU</name>
<protein>
    <submittedName>
        <fullName evidence="3">DUF4237 domain-containing protein</fullName>
    </submittedName>
</protein>
<proteinExistence type="predicted"/>
<sequence length="286" mass="31511">MFPRSVNEAPSWLLSQVEKEAAAGGKLSLRQVNVYDDVDATGRPINNRPPVPEEEIPRLLDYLENAPVVLAARGFARDAFDPEGPGQVPLTFHTDGPLVWAGACAYYLRHYGLAPEPDLLTLARSCNFRPPTDVDDRTRNAAVALLTGQPRPIAPSQLSVSSRPQNAQTSTQPFGPLDDADPPLSLFKDRLIVEIPVGTEIDRFGNPSGCVTYEARTLYAHRSLPPDWLKNPYHIYRVVRSFRVLRGTAVSWFGQPGGGTAFVLPRAIEELLADNSLVEVMEDDKK</sequence>
<evidence type="ECO:0000256" key="1">
    <source>
        <dbReference type="SAM" id="MobiDB-lite"/>
    </source>
</evidence>
<dbReference type="InterPro" id="IPR053024">
    <property type="entry name" value="Fungal_surface_NADase"/>
</dbReference>
<dbReference type="Proteomes" id="UP000290365">
    <property type="component" value="Chromosome"/>
</dbReference>